<dbReference type="Proteomes" id="UP001153365">
    <property type="component" value="Unassembled WGS sequence"/>
</dbReference>
<organism evidence="1 2">
    <name type="scientific">Phakopsora pachyrhizi</name>
    <name type="common">Asian soybean rust disease fungus</name>
    <dbReference type="NCBI Taxonomy" id="170000"/>
    <lineage>
        <taxon>Eukaryota</taxon>
        <taxon>Fungi</taxon>
        <taxon>Dikarya</taxon>
        <taxon>Basidiomycota</taxon>
        <taxon>Pucciniomycotina</taxon>
        <taxon>Pucciniomycetes</taxon>
        <taxon>Pucciniales</taxon>
        <taxon>Phakopsoraceae</taxon>
        <taxon>Phakopsora</taxon>
    </lineage>
</organism>
<evidence type="ECO:0000313" key="1">
    <source>
        <dbReference type="EMBL" id="CAH7688349.1"/>
    </source>
</evidence>
<keyword evidence="2" id="KW-1185">Reference proteome</keyword>
<comment type="caution">
    <text evidence="1">The sequence shown here is derived from an EMBL/GenBank/DDBJ whole genome shotgun (WGS) entry which is preliminary data.</text>
</comment>
<dbReference type="AlphaFoldDB" id="A0AAV0BMS1"/>
<accession>A0AAV0BMS1</accession>
<dbReference type="EMBL" id="CALTRL010005972">
    <property type="protein sequence ID" value="CAH7688349.1"/>
    <property type="molecule type" value="Genomic_DNA"/>
</dbReference>
<reference evidence="1" key="1">
    <citation type="submission" date="2022-06" db="EMBL/GenBank/DDBJ databases">
        <authorList>
            <consortium name="SYNGENTA / RWTH Aachen University"/>
        </authorList>
    </citation>
    <scope>NUCLEOTIDE SEQUENCE</scope>
</reference>
<proteinExistence type="predicted"/>
<protein>
    <submittedName>
        <fullName evidence="1">Uncharacterized protein</fullName>
    </submittedName>
</protein>
<evidence type="ECO:0000313" key="2">
    <source>
        <dbReference type="Proteomes" id="UP001153365"/>
    </source>
</evidence>
<gene>
    <name evidence="1" type="ORF">PPACK8108_LOCUS23303</name>
</gene>
<name>A0AAV0BMS1_PHAPC</name>
<sequence>MKKELKRFKSHVSLLGVIFWSEVYPDVSNWEEAKTDRLGYDLIRWEPVE</sequence>